<dbReference type="CDD" id="cd20642">
    <property type="entry name" value="CYP72"/>
    <property type="match status" value="1"/>
</dbReference>
<keyword evidence="3 11" id="KW-0349">Heme</keyword>
<comment type="similarity">
    <text evidence="2 12">Belongs to the cytochrome P450 family.</text>
</comment>
<keyword evidence="6 13" id="KW-1133">Transmembrane helix</keyword>
<dbReference type="InterPro" id="IPR002401">
    <property type="entry name" value="Cyt_P450_E_grp-I"/>
</dbReference>
<proteinExistence type="inferred from homology"/>
<keyword evidence="8 11" id="KW-0408">Iron</keyword>
<evidence type="ECO:0000256" key="9">
    <source>
        <dbReference type="ARBA" id="ARBA00023033"/>
    </source>
</evidence>
<dbReference type="Pfam" id="PF00067">
    <property type="entry name" value="p450"/>
    <property type="match status" value="1"/>
</dbReference>
<evidence type="ECO:0000256" key="3">
    <source>
        <dbReference type="ARBA" id="ARBA00022617"/>
    </source>
</evidence>
<evidence type="ECO:0000256" key="10">
    <source>
        <dbReference type="ARBA" id="ARBA00023136"/>
    </source>
</evidence>
<organism evidence="14 15">
    <name type="scientific">Protea cynaroides</name>
    <dbReference type="NCBI Taxonomy" id="273540"/>
    <lineage>
        <taxon>Eukaryota</taxon>
        <taxon>Viridiplantae</taxon>
        <taxon>Streptophyta</taxon>
        <taxon>Embryophyta</taxon>
        <taxon>Tracheophyta</taxon>
        <taxon>Spermatophyta</taxon>
        <taxon>Magnoliopsida</taxon>
        <taxon>Proteales</taxon>
        <taxon>Proteaceae</taxon>
        <taxon>Protea</taxon>
    </lineage>
</organism>
<comment type="cofactor">
    <cofactor evidence="11">
        <name>heme</name>
        <dbReference type="ChEBI" id="CHEBI:30413"/>
    </cofactor>
</comment>
<evidence type="ECO:0000256" key="13">
    <source>
        <dbReference type="SAM" id="Phobius"/>
    </source>
</evidence>
<dbReference type="InterPro" id="IPR036396">
    <property type="entry name" value="Cyt_P450_sf"/>
</dbReference>
<feature type="transmembrane region" description="Helical" evidence="13">
    <location>
        <begin position="6"/>
        <end position="27"/>
    </location>
</feature>
<evidence type="ECO:0000256" key="8">
    <source>
        <dbReference type="ARBA" id="ARBA00023004"/>
    </source>
</evidence>
<evidence type="ECO:0000256" key="2">
    <source>
        <dbReference type="ARBA" id="ARBA00010617"/>
    </source>
</evidence>
<gene>
    <name evidence="14" type="ORF">NE237_000471</name>
</gene>
<keyword evidence="9 12" id="KW-0503">Monooxygenase</keyword>
<dbReference type="SUPFAM" id="SSF48264">
    <property type="entry name" value="Cytochrome P450"/>
    <property type="match status" value="1"/>
</dbReference>
<accession>A0A9Q0KRJ3</accession>
<dbReference type="OrthoDB" id="1470350at2759"/>
<keyword evidence="10 13" id="KW-0472">Membrane</keyword>
<evidence type="ECO:0000313" key="15">
    <source>
        <dbReference type="Proteomes" id="UP001141806"/>
    </source>
</evidence>
<dbReference type="InterPro" id="IPR050665">
    <property type="entry name" value="Cytochrome_P450_Monooxygen"/>
</dbReference>
<dbReference type="GO" id="GO:0005506">
    <property type="term" value="F:iron ion binding"/>
    <property type="evidence" value="ECO:0007669"/>
    <property type="project" value="InterPro"/>
</dbReference>
<dbReference type="PROSITE" id="PS00086">
    <property type="entry name" value="CYTOCHROME_P450"/>
    <property type="match status" value="1"/>
</dbReference>
<dbReference type="PANTHER" id="PTHR24282">
    <property type="entry name" value="CYTOCHROME P450 FAMILY MEMBER"/>
    <property type="match status" value="1"/>
</dbReference>
<evidence type="ECO:0000256" key="5">
    <source>
        <dbReference type="ARBA" id="ARBA00022723"/>
    </source>
</evidence>
<dbReference type="GO" id="GO:0016020">
    <property type="term" value="C:membrane"/>
    <property type="evidence" value="ECO:0007669"/>
    <property type="project" value="UniProtKB-SubCell"/>
</dbReference>
<evidence type="ECO:0000313" key="14">
    <source>
        <dbReference type="EMBL" id="KAJ4975365.1"/>
    </source>
</evidence>
<evidence type="ECO:0000256" key="11">
    <source>
        <dbReference type="PIRSR" id="PIRSR602401-1"/>
    </source>
</evidence>
<comment type="caution">
    <text evidence="14">The sequence shown here is derived from an EMBL/GenBank/DDBJ whole genome shotgun (WGS) entry which is preliminary data.</text>
</comment>
<feature type="binding site" description="axial binding residue" evidence="11">
    <location>
        <position position="467"/>
    </location>
    <ligand>
        <name>heme</name>
        <dbReference type="ChEBI" id="CHEBI:30413"/>
    </ligand>
    <ligandPart>
        <name>Fe</name>
        <dbReference type="ChEBI" id="CHEBI:18248"/>
    </ligandPart>
</feature>
<evidence type="ECO:0000256" key="7">
    <source>
        <dbReference type="ARBA" id="ARBA00023002"/>
    </source>
</evidence>
<keyword evidence="7 12" id="KW-0560">Oxidoreductase</keyword>
<dbReference type="GO" id="GO:0004497">
    <property type="term" value="F:monooxygenase activity"/>
    <property type="evidence" value="ECO:0007669"/>
    <property type="project" value="UniProtKB-KW"/>
</dbReference>
<evidence type="ECO:0000256" key="6">
    <source>
        <dbReference type="ARBA" id="ARBA00022989"/>
    </source>
</evidence>
<keyword evidence="4 13" id="KW-0812">Transmembrane</keyword>
<dbReference type="AlphaFoldDB" id="A0A9Q0KRJ3"/>
<dbReference type="EMBL" id="JAMYWD010000003">
    <property type="protein sequence ID" value="KAJ4975365.1"/>
    <property type="molecule type" value="Genomic_DNA"/>
</dbReference>
<dbReference type="FunFam" id="1.10.630.10:FF:000029">
    <property type="entry name" value="Cytochrome P450 734A1"/>
    <property type="match status" value="1"/>
</dbReference>
<evidence type="ECO:0000256" key="12">
    <source>
        <dbReference type="RuleBase" id="RU000461"/>
    </source>
</evidence>
<dbReference type="GO" id="GO:0020037">
    <property type="term" value="F:heme binding"/>
    <property type="evidence" value="ECO:0007669"/>
    <property type="project" value="InterPro"/>
</dbReference>
<evidence type="ECO:0008006" key="16">
    <source>
        <dbReference type="Google" id="ProtNLM"/>
    </source>
</evidence>
<dbReference type="InterPro" id="IPR001128">
    <property type="entry name" value="Cyt_P450"/>
</dbReference>
<dbReference type="GO" id="GO:0016705">
    <property type="term" value="F:oxidoreductase activity, acting on paired donors, with incorporation or reduction of molecular oxygen"/>
    <property type="evidence" value="ECO:0007669"/>
    <property type="project" value="InterPro"/>
</dbReference>
<reference evidence="14" key="1">
    <citation type="journal article" date="2023" name="Plant J.">
        <title>The genome of the king protea, Protea cynaroides.</title>
        <authorList>
            <person name="Chang J."/>
            <person name="Duong T.A."/>
            <person name="Schoeman C."/>
            <person name="Ma X."/>
            <person name="Roodt D."/>
            <person name="Barker N."/>
            <person name="Li Z."/>
            <person name="Van de Peer Y."/>
            <person name="Mizrachi E."/>
        </authorList>
    </citation>
    <scope>NUCLEOTIDE SEQUENCE</scope>
    <source>
        <tissue evidence="14">Young leaves</tissue>
    </source>
</reference>
<dbReference type="PRINTS" id="PR00385">
    <property type="entry name" value="P450"/>
</dbReference>
<protein>
    <recommendedName>
        <fullName evidence="16">Cytochrome P450</fullName>
    </recommendedName>
</protein>
<dbReference type="PRINTS" id="PR00463">
    <property type="entry name" value="EP450I"/>
</dbReference>
<dbReference type="InterPro" id="IPR017972">
    <property type="entry name" value="Cyt_P450_CS"/>
</dbReference>
<keyword evidence="15" id="KW-1185">Reference proteome</keyword>
<keyword evidence="5 11" id="KW-0479">Metal-binding</keyword>
<evidence type="ECO:0000256" key="4">
    <source>
        <dbReference type="ARBA" id="ARBA00022692"/>
    </source>
</evidence>
<comment type="subcellular location">
    <subcellularLocation>
        <location evidence="1">Membrane</location>
    </subcellularLocation>
</comment>
<evidence type="ECO:0000256" key="1">
    <source>
        <dbReference type="ARBA" id="ARBA00004370"/>
    </source>
</evidence>
<dbReference type="PANTHER" id="PTHR24282:SF255">
    <property type="entry name" value="CYTOCHROME P450 72A11-RELATED"/>
    <property type="match status" value="1"/>
</dbReference>
<dbReference type="Proteomes" id="UP001141806">
    <property type="component" value="Unassembled WGS sequence"/>
</dbReference>
<dbReference type="Gene3D" id="1.10.630.10">
    <property type="entry name" value="Cytochrome P450"/>
    <property type="match status" value="1"/>
</dbReference>
<sequence>MMGESGFISMVGAVLCILVVWWGWKVLEWIWWRPKKLERLLKEQGIKITPYNLVMGDLKESHKQFLEAQSKPMNRSHDILPRVIPFHLQTIQKYGKKSAFWFGTTPRLYIMDPDLIRDIMSNKFGHFALIKGNPLFRYFLTGLVTYEGEKWAKHRRIINPAFHMEKLKHMLTAFHTSSNEMVSKWEKLITLEGSFELDVWPELQNLTGDVISRAAFGSSYEEGKQVFKLQDEQAQLFMQSVRTSFIPGFSLLPTKTNKRMKKNHKEISAILMDIINKRQKAMKEGEANNNDLLGLLLESNQKEIQENKNKNVGMTMEDVIEECKLFYFAGQETTSVLLVWTMIVLSMHSEWQVRAREEVFQIFGKNKPNFEGLSHLKIVTMIFYEVLRLYPPVLNLARCTYKNIKLGEISLPPGIEVMLPIALVHHDHEIWGEDAEEFKPERFAEGISKATNNQVSFFPFSWGPKICIGQNFAMTEAKMALVMILQRFAFELSPSYAHAPTTVVTLHPQYGAQIILHKL</sequence>
<name>A0A9Q0KRJ3_9MAGN</name>